<comment type="function">
    <text evidence="5">Catalyzes the epimerization of the C3' and C5'positions of dTDP-6-deoxy-D-xylo-4-hexulose, forming dTDP-6-deoxy-L-lyxo-4-hexulose.</text>
</comment>
<feature type="binding site" evidence="3">
    <location>
        <position position="28"/>
    </location>
    <ligand>
        <name>substrate</name>
    </ligand>
</feature>
<reference evidence="6 7" key="1">
    <citation type="journal article" date="2017" name="ISME J.">
        <title>Potential for microbial H2 and metal transformations associated with novel bacteria and archaea in deep terrestrial subsurface sediments.</title>
        <authorList>
            <person name="Hernsdorf A.W."/>
            <person name="Amano Y."/>
            <person name="Miyakawa K."/>
            <person name="Ise K."/>
            <person name="Suzuki Y."/>
            <person name="Anantharaman K."/>
            <person name="Probst A."/>
            <person name="Burstein D."/>
            <person name="Thomas B.C."/>
            <person name="Banfield J.F."/>
        </authorList>
    </citation>
    <scope>NUCLEOTIDE SEQUENCE [LARGE SCALE GENOMIC DNA]</scope>
    <source>
        <strain evidence="6">HGW-Actinobacteria-3</strain>
    </source>
</reference>
<feature type="binding site" evidence="3">
    <location>
        <position position="156"/>
    </location>
    <ligand>
        <name>substrate</name>
    </ligand>
</feature>
<protein>
    <recommendedName>
        <fullName evidence="5">dTDP-4-dehydrorhamnose 3,5-epimerase</fullName>
        <ecNumber evidence="5">5.1.3.13</ecNumber>
    </recommendedName>
    <alternativeName>
        <fullName evidence="5">Thymidine diphospho-4-keto-rhamnose 3,5-epimerase</fullName>
    </alternativeName>
</protein>
<accession>A0A2N3G4G8</accession>
<dbReference type="PANTHER" id="PTHR21047:SF2">
    <property type="entry name" value="THYMIDINE DIPHOSPHO-4-KETO-RHAMNOSE 3,5-EPIMERASE"/>
    <property type="match status" value="1"/>
</dbReference>
<dbReference type="PANTHER" id="PTHR21047">
    <property type="entry name" value="DTDP-6-DEOXY-D-GLUCOSE-3,5 EPIMERASE"/>
    <property type="match status" value="1"/>
</dbReference>
<evidence type="ECO:0000313" key="6">
    <source>
        <dbReference type="EMBL" id="PKQ27617.1"/>
    </source>
</evidence>
<dbReference type="InterPro" id="IPR011051">
    <property type="entry name" value="RmlC_Cupin_sf"/>
</dbReference>
<evidence type="ECO:0000313" key="7">
    <source>
        <dbReference type="Proteomes" id="UP000233654"/>
    </source>
</evidence>
<dbReference type="EMBL" id="PHEX01000072">
    <property type="protein sequence ID" value="PKQ27617.1"/>
    <property type="molecule type" value="Genomic_DNA"/>
</dbReference>
<dbReference type="UniPathway" id="UPA00124"/>
<feature type="active site" description="Proton acceptor" evidence="2">
    <location>
        <position position="61"/>
    </location>
</feature>
<feature type="non-terminal residue" evidence="6">
    <location>
        <position position="230"/>
    </location>
</feature>
<evidence type="ECO:0000256" key="2">
    <source>
        <dbReference type="PIRSR" id="PIRSR600888-1"/>
    </source>
</evidence>
<feature type="binding site" evidence="3">
    <location>
        <begin position="46"/>
        <end position="48"/>
    </location>
    <ligand>
        <name>substrate</name>
    </ligand>
</feature>
<gene>
    <name evidence="6" type="primary">rfbC</name>
    <name evidence="6" type="ORF">CVT63_07060</name>
</gene>
<dbReference type="InterPro" id="IPR000888">
    <property type="entry name" value="RmlC-like"/>
</dbReference>
<dbReference type="GO" id="GO:0008830">
    <property type="term" value="F:dTDP-4-dehydrorhamnose 3,5-epimerase activity"/>
    <property type="evidence" value="ECO:0007669"/>
    <property type="project" value="UniProtKB-UniRule"/>
</dbReference>
<dbReference type="GO" id="GO:0019305">
    <property type="term" value="P:dTDP-rhamnose biosynthetic process"/>
    <property type="evidence" value="ECO:0007669"/>
    <property type="project" value="UniProtKB-UniRule"/>
</dbReference>
<dbReference type="GO" id="GO:0005829">
    <property type="term" value="C:cytosol"/>
    <property type="evidence" value="ECO:0007669"/>
    <property type="project" value="TreeGrafter"/>
</dbReference>
<dbReference type="GO" id="GO:0000271">
    <property type="term" value="P:polysaccharide biosynthetic process"/>
    <property type="evidence" value="ECO:0007669"/>
    <property type="project" value="TreeGrafter"/>
</dbReference>
<comment type="similarity">
    <text evidence="1 5">Belongs to the dTDP-4-dehydrorhamnose 3,5-epimerase family.</text>
</comment>
<feature type="site" description="Participates in a stacking interaction with the thymidine ring of dTDP-4-oxo-6-deoxyglucose" evidence="4">
    <location>
        <position position="137"/>
    </location>
</feature>
<comment type="pathway">
    <text evidence="5">Carbohydrate biosynthesis; dTDP-L-rhamnose biosynthesis.</text>
</comment>
<comment type="subunit">
    <text evidence="5">Homodimer.</text>
</comment>
<evidence type="ECO:0000256" key="5">
    <source>
        <dbReference type="RuleBase" id="RU364069"/>
    </source>
</evidence>
<sequence>MQVELAALSGVLIVTPRVFADPRGFFFESYNQEKFRGHGIETVFVQDNHSKSARGTLRGRHFQVAPMAQVKLVRCVRGAIWDVAVDIRTGSPTFGQWVGAELTADNFKQIYMPIGFAHGFCVLSDEAEVLYKTSVVYSQSHEQGIAWNDLIRDARRGFPHPCQRSASDPPSLCQRVKHTPEGSPRPFGCAVAFRISLAVSCLLDEFYRVGRSVACPDSHRCLCAQLKGID</sequence>
<dbReference type="EC" id="5.1.3.13" evidence="5"/>
<evidence type="ECO:0000256" key="4">
    <source>
        <dbReference type="PIRSR" id="PIRSR600888-3"/>
    </source>
</evidence>
<name>A0A2N3G4G8_9ACTN</name>
<feature type="binding site" evidence="3">
    <location>
        <position position="23"/>
    </location>
    <ligand>
        <name>substrate</name>
    </ligand>
</feature>
<dbReference type="SUPFAM" id="SSF51182">
    <property type="entry name" value="RmlC-like cupins"/>
    <property type="match status" value="1"/>
</dbReference>
<feature type="binding site" evidence="3">
    <location>
        <position position="142"/>
    </location>
    <ligand>
        <name>substrate</name>
    </ligand>
</feature>
<proteinExistence type="inferred from homology"/>
<evidence type="ECO:0000256" key="3">
    <source>
        <dbReference type="PIRSR" id="PIRSR600888-2"/>
    </source>
</evidence>
<dbReference type="AlphaFoldDB" id="A0A2N3G4G8"/>
<feature type="binding site" evidence="3">
    <location>
        <position position="118"/>
    </location>
    <ligand>
        <name>substrate</name>
    </ligand>
</feature>
<dbReference type="Gene3D" id="2.60.120.10">
    <property type="entry name" value="Jelly Rolls"/>
    <property type="match status" value="1"/>
</dbReference>
<dbReference type="CDD" id="cd00438">
    <property type="entry name" value="cupin_RmlC"/>
    <property type="match status" value="1"/>
</dbReference>
<dbReference type="Pfam" id="PF00908">
    <property type="entry name" value="dTDP_sugar_isom"/>
    <property type="match status" value="1"/>
</dbReference>
<feature type="active site" description="Proton donor" evidence="2">
    <location>
        <position position="131"/>
    </location>
</feature>
<organism evidence="6 7">
    <name type="scientific">Candidatus Anoxymicrobium japonicum</name>
    <dbReference type="NCBI Taxonomy" id="2013648"/>
    <lineage>
        <taxon>Bacteria</taxon>
        <taxon>Bacillati</taxon>
        <taxon>Actinomycetota</taxon>
        <taxon>Candidatus Geothermincolia</taxon>
        <taxon>Candidatus Geothermincolales</taxon>
        <taxon>Candidatus Anoxymicrobiaceae</taxon>
        <taxon>Candidatus Anoxymicrobium</taxon>
    </lineage>
</organism>
<evidence type="ECO:0000256" key="1">
    <source>
        <dbReference type="ARBA" id="ARBA00010154"/>
    </source>
</evidence>
<comment type="catalytic activity">
    <reaction evidence="5">
        <text>dTDP-4-dehydro-6-deoxy-alpha-D-glucose = dTDP-4-dehydro-beta-L-rhamnose</text>
        <dbReference type="Rhea" id="RHEA:16969"/>
        <dbReference type="ChEBI" id="CHEBI:57649"/>
        <dbReference type="ChEBI" id="CHEBI:62830"/>
        <dbReference type="EC" id="5.1.3.13"/>
    </reaction>
</comment>
<feature type="binding site" evidence="3">
    <location>
        <position position="58"/>
    </location>
    <ligand>
        <name>substrate</name>
    </ligand>
</feature>
<dbReference type="Proteomes" id="UP000233654">
    <property type="component" value="Unassembled WGS sequence"/>
</dbReference>
<dbReference type="NCBIfam" id="TIGR01221">
    <property type="entry name" value="rmlC"/>
    <property type="match status" value="1"/>
</dbReference>
<feature type="binding site" evidence="3">
    <location>
        <position position="71"/>
    </location>
    <ligand>
        <name>substrate</name>
    </ligand>
</feature>
<dbReference type="InterPro" id="IPR014710">
    <property type="entry name" value="RmlC-like_jellyroll"/>
</dbReference>
<keyword evidence="5" id="KW-0413">Isomerase</keyword>
<comment type="caution">
    <text evidence="6">The sequence shown here is derived from an EMBL/GenBank/DDBJ whole genome shotgun (WGS) entry which is preliminary data.</text>
</comment>